<keyword evidence="1" id="KW-0813">Transport</keyword>
<dbReference type="PANTHER" id="PTHR42781:SF4">
    <property type="entry name" value="SPERMIDINE_PUTRESCINE IMPORT ATP-BINDING PROTEIN POTA"/>
    <property type="match status" value="1"/>
</dbReference>
<protein>
    <submittedName>
        <fullName evidence="5">ATP-binding cassette domain-containing protein</fullName>
    </submittedName>
</protein>
<dbReference type="InterPro" id="IPR050093">
    <property type="entry name" value="ABC_SmlMolc_Importer"/>
</dbReference>
<dbReference type="PROSITE" id="PS50893">
    <property type="entry name" value="ABC_TRANSPORTER_2"/>
    <property type="match status" value="1"/>
</dbReference>
<name>A0A553BLV2_9FLAO</name>
<reference evidence="5 6" key="1">
    <citation type="submission" date="2019-07" db="EMBL/GenBank/DDBJ databases">
        <title>Novel species of Flavobacterium.</title>
        <authorList>
            <person name="Liu Q."/>
            <person name="Xin Y.-H."/>
        </authorList>
    </citation>
    <scope>NUCLEOTIDE SEQUENCE [LARGE SCALE GENOMIC DNA]</scope>
    <source>
        <strain evidence="5 6">GSR22</strain>
    </source>
</reference>
<dbReference type="PROSITE" id="PS00211">
    <property type="entry name" value="ABC_TRANSPORTER_1"/>
    <property type="match status" value="1"/>
</dbReference>
<dbReference type="InterPro" id="IPR017871">
    <property type="entry name" value="ABC_transporter-like_CS"/>
</dbReference>
<dbReference type="SUPFAM" id="SSF52540">
    <property type="entry name" value="P-loop containing nucleoside triphosphate hydrolases"/>
    <property type="match status" value="1"/>
</dbReference>
<accession>A0A553BLV2</accession>
<dbReference type="OrthoDB" id="9802264at2"/>
<dbReference type="Pfam" id="PF00005">
    <property type="entry name" value="ABC_tran"/>
    <property type="match status" value="1"/>
</dbReference>
<dbReference type="InterPro" id="IPR003593">
    <property type="entry name" value="AAA+_ATPase"/>
</dbReference>
<evidence type="ECO:0000259" key="4">
    <source>
        <dbReference type="PROSITE" id="PS50893"/>
    </source>
</evidence>
<comment type="caution">
    <text evidence="5">The sequence shown here is derived from an EMBL/GenBank/DDBJ whole genome shotgun (WGS) entry which is preliminary data.</text>
</comment>
<evidence type="ECO:0000256" key="1">
    <source>
        <dbReference type="ARBA" id="ARBA00022448"/>
    </source>
</evidence>
<proteinExistence type="predicted"/>
<dbReference type="AlphaFoldDB" id="A0A553BLV2"/>
<dbReference type="EMBL" id="VJZL01000015">
    <property type="protein sequence ID" value="TRX09228.1"/>
    <property type="molecule type" value="Genomic_DNA"/>
</dbReference>
<feature type="domain" description="ABC transporter" evidence="4">
    <location>
        <begin position="2"/>
        <end position="234"/>
    </location>
</feature>
<dbReference type="InterPro" id="IPR003439">
    <property type="entry name" value="ABC_transporter-like_ATP-bd"/>
</dbReference>
<dbReference type="SMART" id="SM00382">
    <property type="entry name" value="AAA"/>
    <property type="match status" value="1"/>
</dbReference>
<dbReference type="InterPro" id="IPR027417">
    <property type="entry name" value="P-loop_NTPase"/>
</dbReference>
<dbReference type="PANTHER" id="PTHR42781">
    <property type="entry name" value="SPERMIDINE/PUTRESCINE IMPORT ATP-BINDING PROTEIN POTA"/>
    <property type="match status" value="1"/>
</dbReference>
<organism evidence="5 6">
    <name type="scientific">Flavobacterium gawalongense</name>
    <dbReference type="NCBI Taxonomy" id="2594432"/>
    <lineage>
        <taxon>Bacteria</taxon>
        <taxon>Pseudomonadati</taxon>
        <taxon>Bacteroidota</taxon>
        <taxon>Flavobacteriia</taxon>
        <taxon>Flavobacteriales</taxon>
        <taxon>Flavobacteriaceae</taxon>
        <taxon>Flavobacterium</taxon>
    </lineage>
</organism>
<sequence>MINFYTHKMLQTADGKLPLDVSFTVEKGQFLSIYGNSGAGKTTILRILAGLTEAEKVDIEVENEVWDNSQKKYHLPVQKRSIGFVFQDFALFPNLTVKENLEFALQKNDTPHIVAELIELMELQSLQNSKPQNLSGGQKQRVALARAIVRKPKILLLDEPLSALDDEMRFKLQDYIIKIHQHYQLTTLMISHTIAEIFKLSDKVIILDKGKIVKEGTPSSVFSEEKISSKFKLTGEIISISKSDIVYVVQVLSGNNIVKVIATEDEIKDFRIGQKVLVASKAFNPIIQVIS</sequence>
<dbReference type="Gene3D" id="3.40.50.300">
    <property type="entry name" value="P-loop containing nucleotide triphosphate hydrolases"/>
    <property type="match status" value="1"/>
</dbReference>
<evidence type="ECO:0000313" key="5">
    <source>
        <dbReference type="EMBL" id="TRX09228.1"/>
    </source>
</evidence>
<evidence type="ECO:0000256" key="3">
    <source>
        <dbReference type="ARBA" id="ARBA00022840"/>
    </source>
</evidence>
<dbReference type="Proteomes" id="UP000318669">
    <property type="component" value="Unassembled WGS sequence"/>
</dbReference>
<dbReference type="GO" id="GO:0016887">
    <property type="term" value="F:ATP hydrolysis activity"/>
    <property type="evidence" value="ECO:0007669"/>
    <property type="project" value="InterPro"/>
</dbReference>
<keyword evidence="3 5" id="KW-0067">ATP-binding</keyword>
<gene>
    <name evidence="5" type="ORF">FNW11_09820</name>
</gene>
<dbReference type="GO" id="GO:0005524">
    <property type="term" value="F:ATP binding"/>
    <property type="evidence" value="ECO:0007669"/>
    <property type="project" value="UniProtKB-KW"/>
</dbReference>
<evidence type="ECO:0000313" key="6">
    <source>
        <dbReference type="Proteomes" id="UP000318669"/>
    </source>
</evidence>
<evidence type="ECO:0000256" key="2">
    <source>
        <dbReference type="ARBA" id="ARBA00022741"/>
    </source>
</evidence>
<dbReference type="RefSeq" id="WP_144064828.1">
    <property type="nucleotide sequence ID" value="NZ_VJZL01000015.1"/>
</dbReference>
<keyword evidence="2" id="KW-0547">Nucleotide-binding</keyword>